<organism evidence="1 2">
    <name type="scientific">Paenibacillus planticolens</name>
    <dbReference type="NCBI Taxonomy" id="2654976"/>
    <lineage>
        <taxon>Bacteria</taxon>
        <taxon>Bacillati</taxon>
        <taxon>Bacillota</taxon>
        <taxon>Bacilli</taxon>
        <taxon>Bacillales</taxon>
        <taxon>Paenibacillaceae</taxon>
        <taxon>Paenibacillus</taxon>
    </lineage>
</organism>
<gene>
    <name evidence="1" type="ORF">GC097_05595</name>
</gene>
<protein>
    <submittedName>
        <fullName evidence="1">Uncharacterized protein</fullName>
    </submittedName>
</protein>
<proteinExistence type="predicted"/>
<dbReference type="EMBL" id="WHNZ01000013">
    <property type="protein sequence ID" value="NOU99499.1"/>
    <property type="molecule type" value="Genomic_DNA"/>
</dbReference>
<keyword evidence="2" id="KW-1185">Reference proteome</keyword>
<reference evidence="1 2" key="1">
    <citation type="submission" date="2019-10" db="EMBL/GenBank/DDBJ databases">
        <title>Description of Paenibacillus pedi sp. nov.</title>
        <authorList>
            <person name="Carlier A."/>
            <person name="Qi S."/>
        </authorList>
    </citation>
    <scope>NUCLEOTIDE SEQUENCE [LARGE SCALE GENOMIC DNA]</scope>
    <source>
        <strain evidence="1 2">LMG 31457</strain>
    </source>
</reference>
<comment type="caution">
    <text evidence="1">The sequence shown here is derived from an EMBL/GenBank/DDBJ whole genome shotgun (WGS) entry which is preliminary data.</text>
</comment>
<accession>A0ABX1ZHE3</accession>
<evidence type="ECO:0000313" key="2">
    <source>
        <dbReference type="Proteomes" id="UP000618579"/>
    </source>
</evidence>
<dbReference type="RefSeq" id="WP_171682377.1">
    <property type="nucleotide sequence ID" value="NZ_WHNZ01000013.1"/>
</dbReference>
<name>A0ABX1ZHE3_9BACL</name>
<evidence type="ECO:0000313" key="1">
    <source>
        <dbReference type="EMBL" id="NOU99499.1"/>
    </source>
</evidence>
<dbReference type="Proteomes" id="UP000618579">
    <property type="component" value="Unassembled WGS sequence"/>
</dbReference>
<sequence length="127" mass="14491">MEEKELVKFDLMRRDNIIAKVELNMARKEANVDLVDGQDGHLYLGKDDSFADIMEFLQSRSIVRRKGDSGLLSSIGLNSRSSLFDILEKTNGVKDGDNIWINFSHQKISYPQVVEWIKSLTTSKDNL</sequence>